<dbReference type="AlphaFoldDB" id="A0A8H6LE22"/>
<evidence type="ECO:0000256" key="1">
    <source>
        <dbReference type="SAM" id="MobiDB-lite"/>
    </source>
</evidence>
<gene>
    <name evidence="2" type="ORF">HZS61_003972</name>
</gene>
<feature type="region of interest" description="Disordered" evidence="1">
    <location>
        <begin position="1"/>
        <end position="101"/>
    </location>
</feature>
<protein>
    <submittedName>
        <fullName evidence="2">Uncharacterized protein</fullName>
    </submittedName>
</protein>
<feature type="compositionally biased region" description="Polar residues" evidence="1">
    <location>
        <begin position="1"/>
        <end position="29"/>
    </location>
</feature>
<dbReference type="EMBL" id="JACDXP010000012">
    <property type="protein sequence ID" value="KAF6516769.1"/>
    <property type="molecule type" value="Genomic_DNA"/>
</dbReference>
<reference evidence="2 3" key="1">
    <citation type="journal article" date="2020" name="bioRxiv">
        <title>A chromosome-scale genome assembly for the Fusarium oxysporum strain Fo5176 to establish a model Arabidopsis-fungal pathosystem.</title>
        <authorList>
            <person name="Fokkens L."/>
            <person name="Guo L."/>
            <person name="Dora S."/>
            <person name="Wang B."/>
            <person name="Ye K."/>
            <person name="Sanchez-Rodriguez C."/>
            <person name="Croll D."/>
        </authorList>
    </citation>
    <scope>NUCLEOTIDE SEQUENCE [LARGE SCALE GENOMIC DNA]</scope>
    <source>
        <strain evidence="2 3">Fo5176</strain>
    </source>
</reference>
<name>A0A8H6LE22_FUSOX</name>
<proteinExistence type="predicted"/>
<organism evidence="2 3">
    <name type="scientific">Fusarium oxysporum f. sp. conglutinans</name>
    <dbReference type="NCBI Taxonomy" id="100902"/>
    <lineage>
        <taxon>Eukaryota</taxon>
        <taxon>Fungi</taxon>
        <taxon>Dikarya</taxon>
        <taxon>Ascomycota</taxon>
        <taxon>Pezizomycotina</taxon>
        <taxon>Sordariomycetes</taxon>
        <taxon>Hypocreomycetidae</taxon>
        <taxon>Hypocreales</taxon>
        <taxon>Nectriaceae</taxon>
        <taxon>Fusarium</taxon>
        <taxon>Fusarium oxysporum species complex</taxon>
    </lineage>
</organism>
<evidence type="ECO:0000313" key="2">
    <source>
        <dbReference type="EMBL" id="KAF6516769.1"/>
    </source>
</evidence>
<sequence>MPHTSKSNQSRAITSPDAQQIASSNQTVNFLLGGRARSWMTGDPSATTNPTRLAPVASSNSRKRNKKRKVSDAAPPTQNDNDIHRDNNPTEQSFEQRPSAGEPARILAEACQNEDFFYIAFHQALCAWSLNRGPIHALFLGLVQPNLLDAAFDVAQTILRKNEHMSHAHLQWFANFPSTIAEFSRVFPNTEAARDISAFLIQLATNWHTLSQNVQARRYPLLASELIFILRCRAKGLQSMLFTMSRRSLGVNDGPVAGAMNVIFDQDREDEAAYEARGEPPETLKRAREAIAMKYRDLVMSAAQRAASNAGSSAHIVAQRGHQSLPPTTTNLSYPVHTASASSPSLPSHFDAFAVRPSVGDPRVCQRDSGPATTESPSHPNRYCNIVASFCHCLPVSPVITASITQVVKRWVAPHTTKPRVSSYD</sequence>
<accession>A0A8H6LE22</accession>
<evidence type="ECO:0000313" key="3">
    <source>
        <dbReference type="Proteomes" id="UP000593570"/>
    </source>
</evidence>
<dbReference type="Proteomes" id="UP000593570">
    <property type="component" value="Unassembled WGS sequence"/>
</dbReference>
<comment type="caution">
    <text evidence="2">The sequence shown here is derived from an EMBL/GenBank/DDBJ whole genome shotgun (WGS) entry which is preliminary data.</text>
</comment>